<protein>
    <submittedName>
        <fullName evidence="1">Uncharacterized protein</fullName>
    </submittedName>
</protein>
<sequence length="72" mass="7901">MLQNTQNVVVGKTCSLGNKEAAYGKSLKRHENHLSVLALSSMEASSTLAKCLYELNNTAHSTEQETDCEMLQ</sequence>
<gene>
    <name evidence="1" type="ORF">RIMI_LOCUS18567483</name>
</gene>
<name>A0ABN9MAE3_9NEOB</name>
<reference evidence="1" key="1">
    <citation type="submission" date="2023-07" db="EMBL/GenBank/DDBJ databases">
        <authorList>
            <person name="Stuckert A."/>
        </authorList>
    </citation>
    <scope>NUCLEOTIDE SEQUENCE</scope>
</reference>
<accession>A0ABN9MAE3</accession>
<keyword evidence="2" id="KW-1185">Reference proteome</keyword>
<comment type="caution">
    <text evidence="1">The sequence shown here is derived from an EMBL/GenBank/DDBJ whole genome shotgun (WGS) entry which is preliminary data.</text>
</comment>
<evidence type="ECO:0000313" key="2">
    <source>
        <dbReference type="Proteomes" id="UP001176940"/>
    </source>
</evidence>
<proteinExistence type="predicted"/>
<dbReference type="Proteomes" id="UP001176940">
    <property type="component" value="Unassembled WGS sequence"/>
</dbReference>
<dbReference type="EMBL" id="CAUEEQ010056968">
    <property type="protein sequence ID" value="CAJ0963143.1"/>
    <property type="molecule type" value="Genomic_DNA"/>
</dbReference>
<organism evidence="1 2">
    <name type="scientific">Ranitomeya imitator</name>
    <name type="common">mimic poison frog</name>
    <dbReference type="NCBI Taxonomy" id="111125"/>
    <lineage>
        <taxon>Eukaryota</taxon>
        <taxon>Metazoa</taxon>
        <taxon>Chordata</taxon>
        <taxon>Craniata</taxon>
        <taxon>Vertebrata</taxon>
        <taxon>Euteleostomi</taxon>
        <taxon>Amphibia</taxon>
        <taxon>Batrachia</taxon>
        <taxon>Anura</taxon>
        <taxon>Neobatrachia</taxon>
        <taxon>Hyloidea</taxon>
        <taxon>Dendrobatidae</taxon>
        <taxon>Dendrobatinae</taxon>
        <taxon>Ranitomeya</taxon>
    </lineage>
</organism>
<evidence type="ECO:0000313" key="1">
    <source>
        <dbReference type="EMBL" id="CAJ0963143.1"/>
    </source>
</evidence>